<dbReference type="Gene3D" id="3.40.50.1820">
    <property type="entry name" value="alpha/beta hydrolase"/>
    <property type="match status" value="1"/>
</dbReference>
<dbReference type="InterPro" id="IPR000639">
    <property type="entry name" value="Epox_hydrolase-like"/>
</dbReference>
<dbReference type="GO" id="GO:0016787">
    <property type="term" value="F:hydrolase activity"/>
    <property type="evidence" value="ECO:0007669"/>
    <property type="project" value="UniProtKB-KW"/>
</dbReference>
<organism evidence="3 4">
    <name type="scientific">Phenylobacterium soli</name>
    <dbReference type="NCBI Taxonomy" id="2170551"/>
    <lineage>
        <taxon>Bacteria</taxon>
        <taxon>Pseudomonadati</taxon>
        <taxon>Pseudomonadota</taxon>
        <taxon>Alphaproteobacteria</taxon>
        <taxon>Caulobacterales</taxon>
        <taxon>Caulobacteraceae</taxon>
        <taxon>Phenylobacterium</taxon>
    </lineage>
</organism>
<dbReference type="EMBL" id="QFYQ01000001">
    <property type="protein sequence ID" value="RAK55232.1"/>
    <property type="molecule type" value="Genomic_DNA"/>
</dbReference>
<dbReference type="SUPFAM" id="SSF53474">
    <property type="entry name" value="alpha/beta-Hydrolases"/>
    <property type="match status" value="1"/>
</dbReference>
<reference evidence="4" key="1">
    <citation type="submission" date="2018-05" db="EMBL/GenBank/DDBJ databases">
        <authorList>
            <person name="Li X."/>
        </authorList>
    </citation>
    <scope>NUCLEOTIDE SEQUENCE [LARGE SCALE GENOMIC DNA]</scope>
    <source>
        <strain evidence="4">LX32</strain>
    </source>
</reference>
<dbReference type="PANTHER" id="PTHR43329">
    <property type="entry name" value="EPOXIDE HYDROLASE"/>
    <property type="match status" value="1"/>
</dbReference>
<dbReference type="Proteomes" id="UP000249254">
    <property type="component" value="Unassembled WGS sequence"/>
</dbReference>
<gene>
    <name evidence="3" type="ORF">DJ017_12235</name>
</gene>
<keyword evidence="4" id="KW-1185">Reference proteome</keyword>
<keyword evidence="1 3" id="KW-0378">Hydrolase</keyword>
<dbReference type="RefSeq" id="WP_111528980.1">
    <property type="nucleotide sequence ID" value="NZ_JBHRSG010000003.1"/>
</dbReference>
<protein>
    <submittedName>
        <fullName evidence="3">Alpha/beta hydrolase</fullName>
    </submittedName>
</protein>
<dbReference type="PRINTS" id="PR00111">
    <property type="entry name" value="ABHYDROLASE"/>
</dbReference>
<dbReference type="InterPro" id="IPR000073">
    <property type="entry name" value="AB_hydrolase_1"/>
</dbReference>
<feature type="domain" description="AB hydrolase-1" evidence="2">
    <location>
        <begin position="29"/>
        <end position="274"/>
    </location>
</feature>
<proteinExistence type="predicted"/>
<accession>A0A328AK15</accession>
<evidence type="ECO:0000256" key="1">
    <source>
        <dbReference type="ARBA" id="ARBA00022801"/>
    </source>
</evidence>
<evidence type="ECO:0000259" key="2">
    <source>
        <dbReference type="Pfam" id="PF00561"/>
    </source>
</evidence>
<dbReference type="InterPro" id="IPR029058">
    <property type="entry name" value="AB_hydrolase_fold"/>
</dbReference>
<comment type="caution">
    <text evidence="3">The sequence shown here is derived from an EMBL/GenBank/DDBJ whole genome shotgun (WGS) entry which is preliminary data.</text>
</comment>
<dbReference type="Pfam" id="PF00561">
    <property type="entry name" value="Abhydrolase_1"/>
    <property type="match status" value="1"/>
</dbReference>
<evidence type="ECO:0000313" key="4">
    <source>
        <dbReference type="Proteomes" id="UP000249254"/>
    </source>
</evidence>
<sequence>MGVIATRTVEANGFRFAVDEAGKGDHLALCLHGFPESRFSWRFQLPLLADLGYRAWAPDLRGYGETEPKPQEIESYRIERLMEDVAALIDASGARKVTLIGHDWGAGLAWTFAANQVRPLERLVIMNVPHPAVFAQHLRRSPRQMARSWYMMFFQLPRIPEWLNTRNDAAVIRRAFHGMAVDKSRFPKDVLDRYAADAQRPGAMTGMVNWYRAAARSPGKMAGPWPMIEAPTLIVWGEADAALGVELLDGTEAHVRDLTIRRLPNVSHWVQQEAPEAVNEILSGWLPGPDR</sequence>
<dbReference type="AlphaFoldDB" id="A0A328AK15"/>
<dbReference type="PRINTS" id="PR00412">
    <property type="entry name" value="EPOXHYDRLASE"/>
</dbReference>
<dbReference type="OrthoDB" id="9796770at2"/>
<name>A0A328AK15_9CAUL</name>
<evidence type="ECO:0000313" key="3">
    <source>
        <dbReference type="EMBL" id="RAK55232.1"/>
    </source>
</evidence>